<evidence type="ECO:0000313" key="3">
    <source>
        <dbReference type="Proteomes" id="UP000188268"/>
    </source>
</evidence>
<reference evidence="2 3" key="1">
    <citation type="submission" date="2013-09" db="EMBL/GenBank/DDBJ databases">
        <title>Corchorus capsularis genome sequencing.</title>
        <authorList>
            <person name="Alam M."/>
            <person name="Haque M.S."/>
            <person name="Islam M.S."/>
            <person name="Emdad E.M."/>
            <person name="Islam M.M."/>
            <person name="Ahmed B."/>
            <person name="Halim A."/>
            <person name="Hossen Q.M.M."/>
            <person name="Hossain M.Z."/>
            <person name="Ahmed R."/>
            <person name="Khan M.M."/>
            <person name="Islam R."/>
            <person name="Rashid M.M."/>
            <person name="Khan S.A."/>
            <person name="Rahman M.S."/>
            <person name="Alam M."/>
        </authorList>
    </citation>
    <scope>NUCLEOTIDE SEQUENCE [LARGE SCALE GENOMIC DNA]</scope>
    <source>
        <strain evidence="3">cv. CVL-1</strain>
        <tissue evidence="2">Whole seedling</tissue>
    </source>
</reference>
<evidence type="ECO:0000256" key="1">
    <source>
        <dbReference type="SAM" id="MobiDB-lite"/>
    </source>
</evidence>
<gene>
    <name evidence="2" type="ORF">CCACVL1_21191</name>
</gene>
<dbReference type="Gramene" id="OMO66365">
    <property type="protein sequence ID" value="OMO66365"/>
    <property type="gene ID" value="CCACVL1_21191"/>
</dbReference>
<dbReference type="AlphaFoldDB" id="A0A1R3H7M6"/>
<organism evidence="2 3">
    <name type="scientific">Corchorus capsularis</name>
    <name type="common">Jute</name>
    <dbReference type="NCBI Taxonomy" id="210143"/>
    <lineage>
        <taxon>Eukaryota</taxon>
        <taxon>Viridiplantae</taxon>
        <taxon>Streptophyta</taxon>
        <taxon>Embryophyta</taxon>
        <taxon>Tracheophyta</taxon>
        <taxon>Spermatophyta</taxon>
        <taxon>Magnoliopsida</taxon>
        <taxon>eudicotyledons</taxon>
        <taxon>Gunneridae</taxon>
        <taxon>Pentapetalae</taxon>
        <taxon>rosids</taxon>
        <taxon>malvids</taxon>
        <taxon>Malvales</taxon>
        <taxon>Malvaceae</taxon>
        <taxon>Grewioideae</taxon>
        <taxon>Apeibeae</taxon>
        <taxon>Corchorus</taxon>
    </lineage>
</organism>
<name>A0A1R3H7M6_COCAP</name>
<evidence type="ECO:0000313" key="2">
    <source>
        <dbReference type="EMBL" id="OMO66365.1"/>
    </source>
</evidence>
<feature type="region of interest" description="Disordered" evidence="1">
    <location>
        <begin position="1"/>
        <end position="35"/>
    </location>
</feature>
<comment type="caution">
    <text evidence="2">The sequence shown here is derived from an EMBL/GenBank/DDBJ whole genome shotgun (WGS) entry which is preliminary data.</text>
</comment>
<keyword evidence="3" id="KW-1185">Reference proteome</keyword>
<proteinExistence type="predicted"/>
<dbReference type="EMBL" id="AWWV01012531">
    <property type="protein sequence ID" value="OMO66365.1"/>
    <property type="molecule type" value="Genomic_DNA"/>
</dbReference>
<sequence>MAKSSKPSRFAKFNPPEERLSDNGISGKGTSPSKN</sequence>
<dbReference type="Proteomes" id="UP000188268">
    <property type="component" value="Unassembled WGS sequence"/>
</dbReference>
<dbReference type="OrthoDB" id="10306106at2759"/>
<protein>
    <submittedName>
        <fullName evidence="2">Uncharacterized protein</fullName>
    </submittedName>
</protein>
<accession>A0A1R3H7M6</accession>